<gene>
    <name evidence="10" type="primary">OPT1</name>
    <name evidence="10" type="ORF">AWJ20_5214</name>
</gene>
<feature type="transmembrane region" description="Helical" evidence="9">
    <location>
        <begin position="322"/>
        <end position="343"/>
    </location>
</feature>
<keyword evidence="5" id="KW-0571">Peptide transport</keyword>
<evidence type="ECO:0000256" key="2">
    <source>
        <dbReference type="ARBA" id="ARBA00008807"/>
    </source>
</evidence>
<evidence type="ECO:0000256" key="6">
    <source>
        <dbReference type="ARBA" id="ARBA00022927"/>
    </source>
</evidence>
<dbReference type="KEGG" id="slb:AWJ20_5214"/>
<dbReference type="GO" id="GO:0015031">
    <property type="term" value="P:protein transport"/>
    <property type="evidence" value="ECO:0007669"/>
    <property type="project" value="UniProtKB-KW"/>
</dbReference>
<evidence type="ECO:0000256" key="5">
    <source>
        <dbReference type="ARBA" id="ARBA00022856"/>
    </source>
</evidence>
<feature type="transmembrane region" description="Helical" evidence="9">
    <location>
        <begin position="593"/>
        <end position="622"/>
    </location>
</feature>
<evidence type="ECO:0000256" key="1">
    <source>
        <dbReference type="ARBA" id="ARBA00004141"/>
    </source>
</evidence>
<reference evidence="10 11" key="1">
    <citation type="submission" date="2016-02" db="EMBL/GenBank/DDBJ databases">
        <title>Complete genome sequence and transcriptome regulation of the pentose utilising yeast Sugiyamaella lignohabitans.</title>
        <authorList>
            <person name="Bellasio M."/>
            <person name="Peymann A."/>
            <person name="Valli M."/>
            <person name="Sipitzky M."/>
            <person name="Graf A."/>
            <person name="Sauer M."/>
            <person name="Marx H."/>
            <person name="Mattanovich D."/>
        </authorList>
    </citation>
    <scope>NUCLEOTIDE SEQUENCE [LARGE SCALE GENOMIC DNA]</scope>
    <source>
        <strain evidence="10 11">CBS 10342</strain>
    </source>
</reference>
<dbReference type="GO" id="GO:0016020">
    <property type="term" value="C:membrane"/>
    <property type="evidence" value="ECO:0007669"/>
    <property type="project" value="UniProtKB-SubCell"/>
</dbReference>
<feature type="transmembrane region" description="Helical" evidence="9">
    <location>
        <begin position="634"/>
        <end position="655"/>
    </location>
</feature>
<keyword evidence="3" id="KW-0813">Transport</keyword>
<accession>A0A167EMG1</accession>
<sequence>MWVIGCSLALVVGGIDTYFQFRYPTILVGSLIVQLLAYPLGQLWEMVVPDYNIQIPFTKAHLPLNPGKFTCKEAVCVFMFANVAVTTKTGNDLLVQQKHFFGLNIGPQYQILWILGLFLWSMGMAGISRSILVENPAMIWPEAFSNAAMLQSFYISKSDKGPVNGWTITRFNFFLVVFIGAFCWYWIPGLLFTGLSDIGAWISWIKPQDRILSQIFGVKSGLGLFPLTLDWSQVGSLVSPLIVPWWSIWNVTFSFIFWILIVMPALYYTNQWGTAFYPIMSNGIFDDQAHSYNVTRVISNHLDFNQEGYEKYSEIRLPISFLMQYALNFATIAALLVEFCLDYRAQFFDRMKRKPIENPSYDIHNHLMSKYPKVPLYWYGGILLSGFILAITMVEVYPLQTPWYALVVFMLIGFIIFIPVGILESLSTFTAGYDAIIQIISGYWLEGKPLALIQASAYGVTAVEKGLHFSADMKLAHYFKVPPKITFTVQFVGAIIGTLSSVGVIDWVLGNIKDVCTPSAKDNMVCRNTNTQFHTNVVYGLVGPRRLFGTNDYSTILWFFLVGALLPIIVFVIKNQNWWISKTKFLSQFSSPLFFSGATSIPSVTGINYTTWGLVGFISNYWVHKKFINWWRKYNFVLSAALDCGTDLAAIVIYFCVTLPGARVNWWGNTVQNRGCDAVGCPYFVKSPS</sequence>
<protein>
    <submittedName>
        <fullName evidence="10">Oligopeptide transporter OPT1</fullName>
    </submittedName>
</protein>
<evidence type="ECO:0000256" key="9">
    <source>
        <dbReference type="SAM" id="Phobius"/>
    </source>
</evidence>
<keyword evidence="7 9" id="KW-1133">Transmembrane helix</keyword>
<dbReference type="GO" id="GO:0035673">
    <property type="term" value="F:oligopeptide transmembrane transporter activity"/>
    <property type="evidence" value="ECO:0007669"/>
    <property type="project" value="InterPro"/>
</dbReference>
<evidence type="ECO:0000256" key="3">
    <source>
        <dbReference type="ARBA" id="ARBA00022448"/>
    </source>
</evidence>
<evidence type="ECO:0000256" key="7">
    <source>
        <dbReference type="ARBA" id="ARBA00022989"/>
    </source>
</evidence>
<dbReference type="NCBIfam" id="TIGR00728">
    <property type="entry name" value="OPT_sfam"/>
    <property type="match status" value="1"/>
</dbReference>
<feature type="transmembrane region" description="Helical" evidence="9">
    <location>
        <begin position="555"/>
        <end position="573"/>
    </location>
</feature>
<dbReference type="AlphaFoldDB" id="A0A167EMG1"/>
<feature type="transmembrane region" description="Helical" evidence="9">
    <location>
        <begin position="111"/>
        <end position="132"/>
    </location>
</feature>
<keyword evidence="11" id="KW-1185">Reference proteome</keyword>
<comment type="subcellular location">
    <subcellularLocation>
        <location evidence="1">Membrane</location>
        <topology evidence="1">Multi-pass membrane protein</topology>
    </subcellularLocation>
</comment>
<dbReference type="PANTHER" id="PTHR22601">
    <property type="entry name" value="ISP4 LIKE PROTEIN"/>
    <property type="match status" value="1"/>
</dbReference>
<feature type="transmembrane region" description="Helical" evidence="9">
    <location>
        <begin position="376"/>
        <end position="397"/>
    </location>
</feature>
<keyword evidence="6" id="KW-0653">Protein transport</keyword>
<dbReference type="EMBL" id="CP014502">
    <property type="protein sequence ID" value="ANB14253.1"/>
    <property type="molecule type" value="Genomic_DNA"/>
</dbReference>
<dbReference type="Proteomes" id="UP000189580">
    <property type="component" value="Chromosome d"/>
</dbReference>
<evidence type="ECO:0000313" key="10">
    <source>
        <dbReference type="EMBL" id="ANB14253.1"/>
    </source>
</evidence>
<evidence type="ECO:0000313" key="11">
    <source>
        <dbReference type="Proteomes" id="UP000189580"/>
    </source>
</evidence>
<feature type="transmembrane region" description="Helical" evidence="9">
    <location>
        <begin position="403"/>
        <end position="423"/>
    </location>
</feature>
<dbReference type="RefSeq" id="XP_018736730.1">
    <property type="nucleotide sequence ID" value="XM_018882344.1"/>
</dbReference>
<comment type="similarity">
    <text evidence="2">Belongs to the oligopeptide OPT transporter family.</text>
</comment>
<evidence type="ECO:0000256" key="4">
    <source>
        <dbReference type="ARBA" id="ARBA00022692"/>
    </source>
</evidence>
<evidence type="ECO:0000256" key="8">
    <source>
        <dbReference type="ARBA" id="ARBA00023136"/>
    </source>
</evidence>
<dbReference type="InterPro" id="IPR004813">
    <property type="entry name" value="OPT"/>
</dbReference>
<organism evidence="10 11">
    <name type="scientific">Sugiyamaella lignohabitans</name>
    <dbReference type="NCBI Taxonomy" id="796027"/>
    <lineage>
        <taxon>Eukaryota</taxon>
        <taxon>Fungi</taxon>
        <taxon>Dikarya</taxon>
        <taxon>Ascomycota</taxon>
        <taxon>Saccharomycotina</taxon>
        <taxon>Dipodascomycetes</taxon>
        <taxon>Dipodascales</taxon>
        <taxon>Trichomonascaceae</taxon>
        <taxon>Sugiyamaella</taxon>
    </lineage>
</organism>
<dbReference type="OrthoDB" id="9986677at2759"/>
<keyword evidence="4 9" id="KW-0812">Transmembrane</keyword>
<keyword evidence="8 9" id="KW-0472">Membrane</keyword>
<feature type="transmembrane region" description="Helical" evidence="9">
    <location>
        <begin position="241"/>
        <end position="268"/>
    </location>
</feature>
<proteinExistence type="inferred from homology"/>
<dbReference type="InterPro" id="IPR004648">
    <property type="entry name" value="Oligpept_transpt"/>
</dbReference>
<feature type="transmembrane region" description="Helical" evidence="9">
    <location>
        <begin position="24"/>
        <end position="41"/>
    </location>
</feature>
<feature type="transmembrane region" description="Helical" evidence="9">
    <location>
        <begin position="168"/>
        <end position="187"/>
    </location>
</feature>
<name>A0A167EMG1_9ASCO</name>
<dbReference type="Pfam" id="PF03169">
    <property type="entry name" value="OPT"/>
    <property type="match status" value="1"/>
</dbReference>
<dbReference type="NCBIfam" id="TIGR00727">
    <property type="entry name" value="ISP4_OPT"/>
    <property type="match status" value="1"/>
</dbReference>
<dbReference type="GeneID" id="30037432"/>